<evidence type="ECO:0000256" key="1">
    <source>
        <dbReference type="ARBA" id="ARBA00022729"/>
    </source>
</evidence>
<keyword evidence="3" id="KW-0812">Transmembrane</keyword>
<protein>
    <recommendedName>
        <fullName evidence="5">Yeast cell wall synthesis Kre9/Knh1-like N-terminal domain-containing protein</fullName>
    </recommendedName>
</protein>
<dbReference type="Proteomes" id="UP001316803">
    <property type="component" value="Unassembled WGS sequence"/>
</dbReference>
<organism evidence="6 7">
    <name type="scientific">Knufia fluminis</name>
    <dbReference type="NCBI Taxonomy" id="191047"/>
    <lineage>
        <taxon>Eukaryota</taxon>
        <taxon>Fungi</taxon>
        <taxon>Dikarya</taxon>
        <taxon>Ascomycota</taxon>
        <taxon>Pezizomycotina</taxon>
        <taxon>Eurotiomycetes</taxon>
        <taxon>Chaetothyriomycetidae</taxon>
        <taxon>Chaetothyriales</taxon>
        <taxon>Trichomeriaceae</taxon>
        <taxon>Knufia</taxon>
    </lineage>
</organism>
<dbReference type="AlphaFoldDB" id="A0AAN8I1B2"/>
<name>A0AAN8I1B2_9EURO</name>
<keyword evidence="7" id="KW-1185">Reference proteome</keyword>
<keyword evidence="3" id="KW-1133">Transmembrane helix</keyword>
<proteinExistence type="predicted"/>
<accession>A0AAN8I1B2</accession>
<evidence type="ECO:0000313" key="7">
    <source>
        <dbReference type="Proteomes" id="UP001316803"/>
    </source>
</evidence>
<keyword evidence="3" id="KW-0472">Membrane</keyword>
<dbReference type="PANTHER" id="PTHR16861">
    <property type="entry name" value="GLYCOPROTEIN 38"/>
    <property type="match status" value="1"/>
</dbReference>
<sequence length="305" mass="32177">MHHFVTYAVLFLSTLYSLVTAKALLAVFHSTVVPGEVYEVEWLSDASDTLELLLVRQTDSGWSALQTLFEDVVSDAPGSSYNWTVNSTLEIGSGYGLWLSSTPVDPNDSTGYADLTDWFCVVPDEDSFCSSSSTSTSSTALATLTSTTSSALTTGATSTGPIQIANSTSVSGALVSQTAVTDDSLISINNDSGLSTGAIAGIVLGALAGIAIILLIILWFLRRKHKERKAIATANATATAELNGTTDDDRRPELGADEKDHRHELQGNSNVKHSVEMDGSTVIASENSAGKAGKPKVQQEPVEMP</sequence>
<feature type="compositionally biased region" description="Basic and acidic residues" evidence="2">
    <location>
        <begin position="247"/>
        <end position="265"/>
    </location>
</feature>
<feature type="transmembrane region" description="Helical" evidence="3">
    <location>
        <begin position="198"/>
        <end position="221"/>
    </location>
</feature>
<feature type="domain" description="Yeast cell wall synthesis Kre9/Knh1-like N-terminal" evidence="5">
    <location>
        <begin position="30"/>
        <end position="102"/>
    </location>
</feature>
<comment type="caution">
    <text evidence="6">The sequence shown here is derived from an EMBL/GenBank/DDBJ whole genome shotgun (WGS) entry which is preliminary data.</text>
</comment>
<evidence type="ECO:0000259" key="5">
    <source>
        <dbReference type="Pfam" id="PF10342"/>
    </source>
</evidence>
<gene>
    <name evidence="6" type="ORF">OHC33_010468</name>
</gene>
<evidence type="ECO:0000313" key="6">
    <source>
        <dbReference type="EMBL" id="KAK5948572.1"/>
    </source>
</evidence>
<feature type="chain" id="PRO_5042955734" description="Yeast cell wall synthesis Kre9/Knh1-like N-terminal domain-containing protein" evidence="4">
    <location>
        <begin position="22"/>
        <end position="305"/>
    </location>
</feature>
<dbReference type="EMBL" id="JAKLMC020000046">
    <property type="protein sequence ID" value="KAK5948572.1"/>
    <property type="molecule type" value="Genomic_DNA"/>
</dbReference>
<feature type="region of interest" description="Disordered" evidence="2">
    <location>
        <begin position="242"/>
        <end position="305"/>
    </location>
</feature>
<reference evidence="6 7" key="1">
    <citation type="submission" date="2022-12" db="EMBL/GenBank/DDBJ databases">
        <title>Genomic features and morphological characterization of a novel Knufia sp. strain isolated from spacecraft assembly facility.</title>
        <authorList>
            <person name="Teixeira M."/>
            <person name="Chander A.M."/>
            <person name="Stajich J.E."/>
            <person name="Venkateswaran K."/>
        </authorList>
    </citation>
    <scope>NUCLEOTIDE SEQUENCE [LARGE SCALE GENOMIC DNA]</scope>
    <source>
        <strain evidence="6 7">FJI-L2-BK-P2</strain>
    </source>
</reference>
<evidence type="ECO:0000256" key="3">
    <source>
        <dbReference type="SAM" id="Phobius"/>
    </source>
</evidence>
<evidence type="ECO:0000256" key="2">
    <source>
        <dbReference type="SAM" id="MobiDB-lite"/>
    </source>
</evidence>
<dbReference type="PANTHER" id="PTHR16861:SF4">
    <property type="entry name" value="SH3 DOMAIN PROTEIN (AFU_ORTHOLOGUE AFUA_1G13610)"/>
    <property type="match status" value="1"/>
</dbReference>
<dbReference type="Pfam" id="PF10342">
    <property type="entry name" value="Kre9_KNH"/>
    <property type="match status" value="1"/>
</dbReference>
<evidence type="ECO:0000256" key="4">
    <source>
        <dbReference type="SAM" id="SignalP"/>
    </source>
</evidence>
<dbReference type="InterPro" id="IPR018466">
    <property type="entry name" value="Kre9/Knh1-like_N"/>
</dbReference>
<keyword evidence="1 4" id="KW-0732">Signal</keyword>
<feature type="signal peptide" evidence="4">
    <location>
        <begin position="1"/>
        <end position="21"/>
    </location>
</feature>